<keyword evidence="1" id="KW-0479">Metal-binding</keyword>
<dbReference type="Gene3D" id="3.40.225.10">
    <property type="entry name" value="Class II aldolase/adducin N-terminal domain"/>
    <property type="match status" value="1"/>
</dbReference>
<keyword evidence="2 4" id="KW-0456">Lyase</keyword>
<dbReference type="PANTHER" id="PTHR22789:SF0">
    <property type="entry name" value="3-OXO-TETRONATE 4-PHOSPHATE DECARBOXYLASE-RELATED"/>
    <property type="match status" value="1"/>
</dbReference>
<organism evidence="4 5">
    <name type="scientific">[Eubacterium] hominis</name>
    <dbReference type="NCBI Taxonomy" id="2764325"/>
    <lineage>
        <taxon>Bacteria</taxon>
        <taxon>Bacillati</taxon>
        <taxon>Bacillota</taxon>
        <taxon>Erysipelotrichia</taxon>
        <taxon>Erysipelotrichales</taxon>
        <taxon>Erysipelotrichaceae</taxon>
        <taxon>Amedibacillus</taxon>
    </lineage>
</organism>
<dbReference type="InterPro" id="IPR001303">
    <property type="entry name" value="Aldolase_II/adducin_N"/>
</dbReference>
<protein>
    <submittedName>
        <fullName evidence="4">Rhamnulose-1-phosphate aldolase</fullName>
        <ecNumber evidence="4">4.1.2.19</ecNumber>
    </submittedName>
</protein>
<gene>
    <name evidence="4" type="primary">rhaD</name>
    <name evidence="4" type="ORF">H9Q80_10255</name>
</gene>
<proteinExistence type="predicted"/>
<keyword evidence="5" id="KW-1185">Reference proteome</keyword>
<reference evidence="4 5" key="1">
    <citation type="submission" date="2020-08" db="EMBL/GenBank/DDBJ databases">
        <authorList>
            <person name="Liu C."/>
            <person name="Sun Q."/>
        </authorList>
    </citation>
    <scope>NUCLEOTIDE SEQUENCE [LARGE SCALE GENOMIC DNA]</scope>
    <source>
        <strain evidence="4 5">NSJ-61</strain>
    </source>
</reference>
<dbReference type="EMBL" id="CP060636">
    <property type="protein sequence ID" value="QNM10676.1"/>
    <property type="molecule type" value="Genomic_DNA"/>
</dbReference>
<dbReference type="GO" id="GO:0046872">
    <property type="term" value="F:metal ion binding"/>
    <property type="evidence" value="ECO:0007669"/>
    <property type="project" value="UniProtKB-KW"/>
</dbReference>
<sequence length="275" mass="31877">MNVMDTDFFKKYIDMADDGDRMGWHERNGGNFTYWIKQEEIESIRDELSKEGKWMPIGTCVKDLAKEYFLISGTGKYFHNMKKDPMHTVGIIEIDETGEQYRICWGLLDGGKPTSEMPTHLMNLEVRKNMTNSEERVIYHAHCPNLIALTFLLPLKDEVFTRELWEMMTECPVIFPEGVGVVKWMVPGGKDIAVATSKKMENYRAVIWAHHGLFCSGIDFDSTFGLMHTIEKSAEIYIKVHSVQTKKAQSITPDDFRQLAKEFHVTLNERFLYEK</sequence>
<feature type="domain" description="Class II aldolase/adducin N-terminal" evidence="3">
    <location>
        <begin position="10"/>
        <end position="238"/>
    </location>
</feature>
<evidence type="ECO:0000313" key="5">
    <source>
        <dbReference type="Proteomes" id="UP000515856"/>
    </source>
</evidence>
<evidence type="ECO:0000256" key="1">
    <source>
        <dbReference type="ARBA" id="ARBA00022723"/>
    </source>
</evidence>
<dbReference type="InterPro" id="IPR036409">
    <property type="entry name" value="Aldolase_II/adducin_N_sf"/>
</dbReference>
<dbReference type="GO" id="GO:0019323">
    <property type="term" value="P:pentose catabolic process"/>
    <property type="evidence" value="ECO:0007669"/>
    <property type="project" value="TreeGrafter"/>
</dbReference>
<dbReference type="Proteomes" id="UP000515856">
    <property type="component" value="Chromosome"/>
</dbReference>
<name>A0A7G9GIP4_9FIRM</name>
<accession>A0A7G9GIP4</accession>
<dbReference type="GO" id="GO:0008994">
    <property type="term" value="F:rhamnulose-1-phosphate aldolase activity"/>
    <property type="evidence" value="ECO:0007669"/>
    <property type="project" value="UniProtKB-EC"/>
</dbReference>
<dbReference type="EC" id="4.1.2.19" evidence="4"/>
<dbReference type="AlphaFoldDB" id="A0A7G9GIP4"/>
<dbReference type="Pfam" id="PF00596">
    <property type="entry name" value="Aldolase_II"/>
    <property type="match status" value="1"/>
</dbReference>
<dbReference type="KEGG" id="ehn:H9Q80_10255"/>
<dbReference type="SMART" id="SM01007">
    <property type="entry name" value="Aldolase_II"/>
    <property type="match status" value="1"/>
</dbReference>
<evidence type="ECO:0000313" key="4">
    <source>
        <dbReference type="EMBL" id="QNM10676.1"/>
    </source>
</evidence>
<dbReference type="InterPro" id="IPR050197">
    <property type="entry name" value="Aldolase_class_II_sugar_metab"/>
</dbReference>
<dbReference type="PANTHER" id="PTHR22789">
    <property type="entry name" value="FUCULOSE PHOSPHATE ALDOLASE"/>
    <property type="match status" value="1"/>
</dbReference>
<dbReference type="NCBIfam" id="NF002963">
    <property type="entry name" value="PRK03634.1"/>
    <property type="match status" value="1"/>
</dbReference>
<dbReference type="GO" id="GO:0005829">
    <property type="term" value="C:cytosol"/>
    <property type="evidence" value="ECO:0007669"/>
    <property type="project" value="TreeGrafter"/>
</dbReference>
<evidence type="ECO:0000259" key="3">
    <source>
        <dbReference type="SMART" id="SM01007"/>
    </source>
</evidence>
<dbReference type="SUPFAM" id="SSF53639">
    <property type="entry name" value="AraD/HMP-PK domain-like"/>
    <property type="match status" value="1"/>
</dbReference>
<dbReference type="RefSeq" id="WP_117454704.1">
    <property type="nucleotide sequence ID" value="NZ_CP060636.1"/>
</dbReference>
<evidence type="ECO:0000256" key="2">
    <source>
        <dbReference type="ARBA" id="ARBA00023239"/>
    </source>
</evidence>